<evidence type="ECO:0000313" key="1">
    <source>
        <dbReference type="EMBL" id="AEX86409.1"/>
    </source>
</evidence>
<organism evidence="1 2">
    <name type="scientific">Marinitoga piezophila (strain DSM 14283 / JCM 11233 / KA3)</name>
    <dbReference type="NCBI Taxonomy" id="443254"/>
    <lineage>
        <taxon>Bacteria</taxon>
        <taxon>Thermotogati</taxon>
        <taxon>Thermotogota</taxon>
        <taxon>Thermotogae</taxon>
        <taxon>Petrotogales</taxon>
        <taxon>Petrotogaceae</taxon>
        <taxon>Marinitoga</taxon>
    </lineage>
</organism>
<sequence>MKKSIVTIILLTLLSLTLFGFSGDLNYIYGYNFSNNASTTFSGLKTNITLENELDNLYYRFSIDLFKLDGFDLNVNSDIDTTQYAALMPSSVYLISPSLPWALYVLNEAFADIYLDEATLRVGRFIPDSGSSTFYSPSVTIPAHDGINPFEPLKTLPVDGIYLNGYIADYTYELTFTPKTYDDIPSFILYPKTINETIISENAATLTYAFTTKKEEVEKATEELVALLLSKGLTEAQVKYYLSNPASLTDLGFTQEQIGEIYAGQTLMTLPDTYEVKNTYTETKDIDELLPVNSDYSAKVSMDISNYNIKLGYTHDHYHFTVPETIEINYSKDGTGTSKTTLYRPYRNVVTLDFQGVSYFFDSIGYHGEAALIMPEKTYVKVDTTYYVPNPENPTTTVQTKDSTEVDIFEKYYVKAVGGIEYTHGEDFTLGIEGFNGLPTEELKGHLSFGSDMYIKAKINNVSFEGLGLAAFSKINDKYEPGYMGTLKIAYNGIDNFEPSIQLKYAYAESDQHSLKSMEDLNSISLNIKIYF</sequence>
<gene>
    <name evidence="1" type="ordered locus">Marpi_2033</name>
</gene>
<reference evidence="2" key="2">
    <citation type="submission" date="2012-01" db="EMBL/GenBank/DDBJ databases">
        <title>Complete sequence of chromosome of Marinitoga piezophila KA3.</title>
        <authorList>
            <person name="Lucas S."/>
            <person name="Han J."/>
            <person name="Lapidus A."/>
            <person name="Cheng J.-F."/>
            <person name="Goodwin L."/>
            <person name="Pitluck S."/>
            <person name="Peters L."/>
            <person name="Mikhailova N."/>
            <person name="Teshima H."/>
            <person name="Detter J.C."/>
            <person name="Han C."/>
            <person name="Tapia R."/>
            <person name="Land M."/>
            <person name="Hauser L."/>
            <person name="Kyrpides N."/>
            <person name="Ivanova N."/>
            <person name="Pagani I."/>
            <person name="Jebbar M."/>
            <person name="Vannier P."/>
            <person name="Oger P."/>
            <person name="Cario A."/>
            <person name="Bartlett D."/>
            <person name="Noll K.M."/>
            <person name="Woyke T."/>
        </authorList>
    </citation>
    <scope>NUCLEOTIDE SEQUENCE [LARGE SCALE GENOMIC DNA]</scope>
    <source>
        <strain evidence="2">DSM 14283 / JCM 11233 / KA3</strain>
    </source>
</reference>
<name>H2J739_MARPK</name>
<protein>
    <submittedName>
        <fullName evidence="1">Uncharacterized protein</fullName>
    </submittedName>
</protein>
<dbReference type="RefSeq" id="WP_014297479.1">
    <property type="nucleotide sequence ID" value="NC_016751.1"/>
</dbReference>
<reference evidence="1 2" key="1">
    <citation type="journal article" date="2012" name="J. Bacteriol.">
        <title>Complete Genome Sequence of the Thermophilic, Piezophilic, Heterotrophic Bacterium Marinitoga piezophila KA3.</title>
        <authorList>
            <person name="Lucas S."/>
            <person name="Han J."/>
            <person name="Lapidus A."/>
            <person name="Cheng J.F."/>
            <person name="Goodwin L.A."/>
            <person name="Pitluck S."/>
            <person name="Peters L."/>
            <person name="Mikhailova N."/>
            <person name="Teshima H."/>
            <person name="Detter J.C."/>
            <person name="Han C."/>
            <person name="Tapia R."/>
            <person name="Land M."/>
            <person name="Hauser L."/>
            <person name="Kyrpides N.C."/>
            <person name="Ivanova N."/>
            <person name="Pagani I."/>
            <person name="Vannier P."/>
            <person name="Oger P."/>
            <person name="Bartlett D.H."/>
            <person name="Noll K.M."/>
            <person name="Woyke T."/>
            <person name="Jebbar M."/>
        </authorList>
    </citation>
    <scope>NUCLEOTIDE SEQUENCE [LARGE SCALE GENOMIC DNA]</scope>
    <source>
        <strain evidence="2">DSM 14283 / JCM 11233 / KA3</strain>
    </source>
</reference>
<dbReference type="HOGENOM" id="CLU_511728_0_0_0"/>
<keyword evidence="2" id="KW-1185">Reference proteome</keyword>
<dbReference type="EMBL" id="CP003257">
    <property type="protein sequence ID" value="AEX86409.1"/>
    <property type="molecule type" value="Genomic_DNA"/>
</dbReference>
<proteinExistence type="predicted"/>
<dbReference type="Proteomes" id="UP000007161">
    <property type="component" value="Chromosome"/>
</dbReference>
<evidence type="ECO:0000313" key="2">
    <source>
        <dbReference type="Proteomes" id="UP000007161"/>
    </source>
</evidence>
<dbReference type="KEGG" id="mpz:Marpi_2033"/>
<dbReference type="AlphaFoldDB" id="H2J739"/>
<accession>H2J739</accession>
<dbReference type="OrthoDB" id="40202at2"/>
<dbReference type="STRING" id="443254.Marpi_2033"/>